<gene>
    <name evidence="1" type="ORF">DPMN_137371</name>
</gene>
<proteinExistence type="predicted"/>
<reference evidence="1" key="1">
    <citation type="journal article" date="2019" name="bioRxiv">
        <title>The Genome of the Zebra Mussel, Dreissena polymorpha: A Resource for Invasive Species Research.</title>
        <authorList>
            <person name="McCartney M.A."/>
            <person name="Auch B."/>
            <person name="Kono T."/>
            <person name="Mallez S."/>
            <person name="Zhang Y."/>
            <person name="Obille A."/>
            <person name="Becker A."/>
            <person name="Abrahante J.E."/>
            <person name="Garbe J."/>
            <person name="Badalamenti J.P."/>
            <person name="Herman A."/>
            <person name="Mangelson H."/>
            <person name="Liachko I."/>
            <person name="Sullivan S."/>
            <person name="Sone E.D."/>
            <person name="Koren S."/>
            <person name="Silverstein K.A.T."/>
            <person name="Beckman K.B."/>
            <person name="Gohl D.M."/>
        </authorList>
    </citation>
    <scope>NUCLEOTIDE SEQUENCE</scope>
    <source>
        <strain evidence="1">Duluth1</strain>
        <tissue evidence="1">Whole animal</tissue>
    </source>
</reference>
<evidence type="ECO:0000313" key="1">
    <source>
        <dbReference type="EMBL" id="KAH3809008.1"/>
    </source>
</evidence>
<accession>A0A9D4G5C0</accession>
<dbReference type="AlphaFoldDB" id="A0A9D4G5C0"/>
<organism evidence="1 2">
    <name type="scientific">Dreissena polymorpha</name>
    <name type="common">Zebra mussel</name>
    <name type="synonym">Mytilus polymorpha</name>
    <dbReference type="NCBI Taxonomy" id="45954"/>
    <lineage>
        <taxon>Eukaryota</taxon>
        <taxon>Metazoa</taxon>
        <taxon>Spiralia</taxon>
        <taxon>Lophotrochozoa</taxon>
        <taxon>Mollusca</taxon>
        <taxon>Bivalvia</taxon>
        <taxon>Autobranchia</taxon>
        <taxon>Heteroconchia</taxon>
        <taxon>Euheterodonta</taxon>
        <taxon>Imparidentia</taxon>
        <taxon>Neoheterodontei</taxon>
        <taxon>Myida</taxon>
        <taxon>Dreissenoidea</taxon>
        <taxon>Dreissenidae</taxon>
        <taxon>Dreissena</taxon>
    </lineage>
</organism>
<comment type="caution">
    <text evidence="1">The sequence shown here is derived from an EMBL/GenBank/DDBJ whole genome shotgun (WGS) entry which is preliminary data.</text>
</comment>
<keyword evidence="2" id="KW-1185">Reference proteome</keyword>
<dbReference type="Proteomes" id="UP000828390">
    <property type="component" value="Unassembled WGS sequence"/>
</dbReference>
<dbReference type="EMBL" id="JAIWYP010000006">
    <property type="protein sequence ID" value="KAH3809008.1"/>
    <property type="molecule type" value="Genomic_DNA"/>
</dbReference>
<evidence type="ECO:0000313" key="2">
    <source>
        <dbReference type="Proteomes" id="UP000828390"/>
    </source>
</evidence>
<protein>
    <submittedName>
        <fullName evidence="1">Uncharacterized protein</fullName>
    </submittedName>
</protein>
<name>A0A9D4G5C0_DREPO</name>
<sequence>MVRDALYEKAVALAEEFGIDPFMPGHAGRHSHMPNAPAATTSQLWKTNMYLPFMDHLLQELDSRLLQGHARLNVQYLIPTKVRTCLKYFV</sequence>
<reference evidence="1" key="2">
    <citation type="submission" date="2020-11" db="EMBL/GenBank/DDBJ databases">
        <authorList>
            <person name="McCartney M.A."/>
            <person name="Auch B."/>
            <person name="Kono T."/>
            <person name="Mallez S."/>
            <person name="Becker A."/>
            <person name="Gohl D.M."/>
            <person name="Silverstein K.A.T."/>
            <person name="Koren S."/>
            <person name="Bechman K.B."/>
            <person name="Herman A."/>
            <person name="Abrahante J.E."/>
            <person name="Garbe J."/>
        </authorList>
    </citation>
    <scope>NUCLEOTIDE SEQUENCE</scope>
    <source>
        <strain evidence="1">Duluth1</strain>
        <tissue evidence="1">Whole animal</tissue>
    </source>
</reference>